<name>A0A917VG69_9ACTN</name>
<gene>
    <name evidence="8" type="ORF">GCM10007964_15410</name>
</gene>
<reference evidence="8" key="1">
    <citation type="journal article" date="2014" name="Int. J. Syst. Evol. Microbiol.">
        <title>Complete genome sequence of Corynebacterium casei LMG S-19264T (=DSM 44701T), isolated from a smear-ripened cheese.</title>
        <authorList>
            <consortium name="US DOE Joint Genome Institute (JGI-PGF)"/>
            <person name="Walter F."/>
            <person name="Albersmeier A."/>
            <person name="Kalinowski J."/>
            <person name="Ruckert C."/>
        </authorList>
    </citation>
    <scope>NUCLEOTIDE SEQUENCE</scope>
    <source>
        <strain evidence="8">JCM 13064</strain>
    </source>
</reference>
<dbReference type="Proteomes" id="UP000645217">
    <property type="component" value="Unassembled WGS sequence"/>
</dbReference>
<feature type="active site" evidence="6">
    <location>
        <position position="159"/>
    </location>
</feature>
<dbReference type="Pfam" id="PF14487">
    <property type="entry name" value="DarT"/>
    <property type="match status" value="1"/>
</dbReference>
<protein>
    <recommendedName>
        <fullName evidence="7">DarT domain-containing protein</fullName>
    </recommendedName>
</protein>
<dbReference type="GO" id="GO:0016757">
    <property type="term" value="F:glycosyltransferase activity"/>
    <property type="evidence" value="ECO:0007669"/>
    <property type="project" value="UniProtKB-UniRule"/>
</dbReference>
<evidence type="ECO:0000256" key="6">
    <source>
        <dbReference type="PROSITE-ProRule" id="PRU01362"/>
    </source>
</evidence>
<evidence type="ECO:0000313" key="9">
    <source>
        <dbReference type="Proteomes" id="UP000645217"/>
    </source>
</evidence>
<evidence type="ECO:0000259" key="7">
    <source>
        <dbReference type="PROSITE" id="PS52018"/>
    </source>
</evidence>
<comment type="caution">
    <text evidence="6">Lacks conserved residue(s) required for the propagation of feature annotation.</text>
</comment>
<organism evidence="8 9">
    <name type="scientific">Sphaerisporangium melleum</name>
    <dbReference type="NCBI Taxonomy" id="321316"/>
    <lineage>
        <taxon>Bacteria</taxon>
        <taxon>Bacillati</taxon>
        <taxon>Actinomycetota</taxon>
        <taxon>Actinomycetes</taxon>
        <taxon>Streptosporangiales</taxon>
        <taxon>Streptosporangiaceae</taxon>
        <taxon>Sphaerisporangium</taxon>
    </lineage>
</organism>
<evidence type="ECO:0000256" key="2">
    <source>
        <dbReference type="ARBA" id="ARBA00022676"/>
    </source>
</evidence>
<keyword evidence="3 6" id="KW-0808">Transferase</keyword>
<keyword evidence="1 6" id="KW-1277">Toxin-antitoxin system</keyword>
<evidence type="ECO:0000256" key="1">
    <source>
        <dbReference type="ARBA" id="ARBA00022649"/>
    </source>
</evidence>
<proteinExistence type="inferred from homology"/>
<dbReference type="AlphaFoldDB" id="A0A917VG69"/>
<dbReference type="PROSITE" id="PS52018">
    <property type="entry name" value="DART"/>
    <property type="match status" value="1"/>
</dbReference>
<feature type="active site" description="Proton acceptor" evidence="6">
    <location>
        <position position="46"/>
    </location>
</feature>
<dbReference type="EMBL" id="BMNT01000006">
    <property type="protein sequence ID" value="GGK73488.1"/>
    <property type="molecule type" value="Genomic_DNA"/>
</dbReference>
<keyword evidence="2 6" id="KW-0328">Glycosyltransferase</keyword>
<evidence type="ECO:0000313" key="8">
    <source>
        <dbReference type="EMBL" id="GGK73488.1"/>
    </source>
</evidence>
<keyword evidence="9" id="KW-1185">Reference proteome</keyword>
<reference evidence="8" key="2">
    <citation type="submission" date="2020-09" db="EMBL/GenBank/DDBJ databases">
        <authorList>
            <person name="Sun Q."/>
            <person name="Ohkuma M."/>
        </authorList>
    </citation>
    <scope>NUCLEOTIDE SEQUENCE</scope>
    <source>
        <strain evidence="8">JCM 13064</strain>
    </source>
</reference>
<evidence type="ECO:0000256" key="3">
    <source>
        <dbReference type="ARBA" id="ARBA00022679"/>
    </source>
</evidence>
<feature type="binding site" evidence="6">
    <location>
        <begin position="6"/>
        <end position="8"/>
    </location>
    <ligand>
        <name>NAD(+)</name>
        <dbReference type="ChEBI" id="CHEBI:57540"/>
    </ligand>
</feature>
<feature type="domain" description="DarT" evidence="7">
    <location>
        <begin position="2"/>
        <end position="206"/>
    </location>
</feature>
<comment type="caution">
    <text evidence="8">The sequence shown here is derived from an EMBL/GenBank/DDBJ whole genome shotgun (WGS) entry which is preliminary data.</text>
</comment>
<accession>A0A917VG69</accession>
<feature type="binding site" evidence="6">
    <location>
        <position position="46"/>
    </location>
    <ligand>
        <name>NAD(+)</name>
        <dbReference type="ChEBI" id="CHEBI:57540"/>
    </ligand>
</feature>
<dbReference type="GO" id="GO:0003677">
    <property type="term" value="F:DNA binding"/>
    <property type="evidence" value="ECO:0007669"/>
    <property type="project" value="UniProtKB-UniRule"/>
</dbReference>
<dbReference type="GO" id="GO:0016779">
    <property type="term" value="F:nucleotidyltransferase activity"/>
    <property type="evidence" value="ECO:0007669"/>
    <property type="project" value="UniProtKB-UniRule"/>
</dbReference>
<sequence>MTLIYHITHVGNLASMIDRDLICDHDRQTGVLPSVNIGHTHIKERRSRRAVPCGAGGTLADYVPFYFAPRSPMLYAVHRRNVEGVTARQEDIVYLVTTCESVLTAGLAFAFTDGHAIMGFSGFYDDLRHLDKIDWEVMAARYWNDTDGTGERPRKRQAEFLVHKRFPWSLITEIGVMTEAARRRVGSIITEIEHQPEIIVRREWYY</sequence>
<keyword evidence="4 6" id="KW-0548">Nucleotidyltransferase</keyword>
<comment type="catalytic activity">
    <reaction evidence="6">
        <text>a thymidine in DNA + NAD(+) = an N-(ADP-alpha-D-ribosyl)-thymidine in DNA + nicotinamide + H(+)</text>
        <dbReference type="Rhea" id="RHEA:71651"/>
        <dbReference type="Rhea" id="RHEA-COMP:13556"/>
        <dbReference type="Rhea" id="RHEA-COMP:18051"/>
        <dbReference type="ChEBI" id="CHEBI:15378"/>
        <dbReference type="ChEBI" id="CHEBI:17154"/>
        <dbReference type="ChEBI" id="CHEBI:57540"/>
        <dbReference type="ChEBI" id="CHEBI:137386"/>
        <dbReference type="ChEBI" id="CHEBI:191199"/>
    </reaction>
</comment>
<evidence type="ECO:0000256" key="5">
    <source>
        <dbReference type="ARBA" id="ARBA00023125"/>
    </source>
</evidence>
<evidence type="ECO:0000256" key="4">
    <source>
        <dbReference type="ARBA" id="ARBA00022695"/>
    </source>
</evidence>
<comment type="similarity">
    <text evidence="6">Belongs to the DarT ADP-ribosyltransferase family.</text>
</comment>
<dbReference type="InterPro" id="IPR029494">
    <property type="entry name" value="DarT"/>
</dbReference>
<keyword evidence="5 6" id="KW-0238">DNA-binding</keyword>